<proteinExistence type="predicted"/>
<gene>
    <name evidence="1" type="ORF">ARMOST_20741</name>
</gene>
<evidence type="ECO:0000313" key="2">
    <source>
        <dbReference type="Proteomes" id="UP000219338"/>
    </source>
</evidence>
<keyword evidence="2" id="KW-1185">Reference proteome</keyword>
<organism evidence="1 2">
    <name type="scientific">Armillaria ostoyae</name>
    <name type="common">Armillaria root rot fungus</name>
    <dbReference type="NCBI Taxonomy" id="47428"/>
    <lineage>
        <taxon>Eukaryota</taxon>
        <taxon>Fungi</taxon>
        <taxon>Dikarya</taxon>
        <taxon>Basidiomycota</taxon>
        <taxon>Agaricomycotina</taxon>
        <taxon>Agaricomycetes</taxon>
        <taxon>Agaricomycetidae</taxon>
        <taxon>Agaricales</taxon>
        <taxon>Marasmiineae</taxon>
        <taxon>Physalacriaceae</taxon>
        <taxon>Armillaria</taxon>
    </lineage>
</organism>
<protein>
    <submittedName>
        <fullName evidence="1">Uncharacterized protein</fullName>
    </submittedName>
</protein>
<sequence length="74" mass="8781">MMVALRTCWRAIPAHVCHHKFSCVTVYLFSETDWYSTAGIDTIHVLHRIYQSIWYRGQRQTLIEMKGHPFELTV</sequence>
<reference evidence="2" key="1">
    <citation type="journal article" date="2017" name="Nat. Ecol. Evol.">
        <title>Genome expansion and lineage-specific genetic innovations in the forest pathogenic fungi Armillaria.</title>
        <authorList>
            <person name="Sipos G."/>
            <person name="Prasanna A.N."/>
            <person name="Walter M.C."/>
            <person name="O'Connor E."/>
            <person name="Balint B."/>
            <person name="Krizsan K."/>
            <person name="Kiss B."/>
            <person name="Hess J."/>
            <person name="Varga T."/>
            <person name="Slot J."/>
            <person name="Riley R."/>
            <person name="Boka B."/>
            <person name="Rigling D."/>
            <person name="Barry K."/>
            <person name="Lee J."/>
            <person name="Mihaltcheva S."/>
            <person name="LaButti K."/>
            <person name="Lipzen A."/>
            <person name="Waldron R."/>
            <person name="Moloney N.M."/>
            <person name="Sperisen C."/>
            <person name="Kredics L."/>
            <person name="Vagvoelgyi C."/>
            <person name="Patrignani A."/>
            <person name="Fitzpatrick D."/>
            <person name="Nagy I."/>
            <person name="Doyle S."/>
            <person name="Anderson J.B."/>
            <person name="Grigoriev I.V."/>
            <person name="Gueldener U."/>
            <person name="Muensterkoetter M."/>
            <person name="Nagy L.G."/>
        </authorList>
    </citation>
    <scope>NUCLEOTIDE SEQUENCE [LARGE SCALE GENOMIC DNA]</scope>
    <source>
        <strain evidence="2">C18/9</strain>
    </source>
</reference>
<name>A0A284S854_ARMOS</name>
<dbReference type="EMBL" id="FUEG01000041">
    <property type="protein sequence ID" value="SJL17195.1"/>
    <property type="molecule type" value="Genomic_DNA"/>
</dbReference>
<dbReference type="Proteomes" id="UP000219338">
    <property type="component" value="Unassembled WGS sequence"/>
</dbReference>
<evidence type="ECO:0000313" key="1">
    <source>
        <dbReference type="EMBL" id="SJL17195.1"/>
    </source>
</evidence>
<dbReference type="AlphaFoldDB" id="A0A284S854"/>
<accession>A0A284S854</accession>